<comment type="caution">
    <text evidence="5">The sequence shown here is derived from an EMBL/GenBank/DDBJ whole genome shotgun (WGS) entry which is preliminary data.</text>
</comment>
<protein>
    <submittedName>
        <fullName evidence="5">Fibronectin type III domain protein</fullName>
    </submittedName>
</protein>
<keyword evidence="6" id="KW-1185">Reference proteome</keyword>
<dbReference type="SUPFAM" id="SSF49265">
    <property type="entry name" value="Fibronectin type III"/>
    <property type="match status" value="1"/>
</dbReference>
<dbReference type="Pfam" id="PF13385">
    <property type="entry name" value="Laminin_G_3"/>
    <property type="match status" value="2"/>
</dbReference>
<evidence type="ECO:0000256" key="1">
    <source>
        <dbReference type="ARBA" id="ARBA00022729"/>
    </source>
</evidence>
<evidence type="ECO:0000313" key="5">
    <source>
        <dbReference type="EMBL" id="TDO23168.1"/>
    </source>
</evidence>
<dbReference type="SMART" id="SM00560">
    <property type="entry name" value="LamGL"/>
    <property type="match status" value="1"/>
</dbReference>
<accession>A0A4V3C3S1</accession>
<dbReference type="Pfam" id="PF10102">
    <property type="entry name" value="DUF2341"/>
    <property type="match status" value="1"/>
</dbReference>
<feature type="signal peptide" evidence="3">
    <location>
        <begin position="1"/>
        <end position="22"/>
    </location>
</feature>
<dbReference type="Pfam" id="PF00041">
    <property type="entry name" value="fn3"/>
    <property type="match status" value="1"/>
</dbReference>
<dbReference type="SUPFAM" id="SSF49899">
    <property type="entry name" value="Concanavalin A-like lectins/glucanases"/>
    <property type="match status" value="2"/>
</dbReference>
<dbReference type="InterPro" id="IPR036116">
    <property type="entry name" value="FN3_sf"/>
</dbReference>
<feature type="chain" id="PRO_5020547952" evidence="3">
    <location>
        <begin position="23"/>
        <end position="1691"/>
    </location>
</feature>
<dbReference type="CDD" id="cd00063">
    <property type="entry name" value="FN3"/>
    <property type="match status" value="1"/>
</dbReference>
<dbReference type="InterPro" id="IPR026444">
    <property type="entry name" value="Secre_tail"/>
</dbReference>
<proteinExistence type="predicted"/>
<dbReference type="Pfam" id="PF18962">
    <property type="entry name" value="Por_Secre_tail"/>
    <property type="match status" value="1"/>
</dbReference>
<evidence type="ECO:0000256" key="3">
    <source>
        <dbReference type="SAM" id="SignalP"/>
    </source>
</evidence>
<name>A0A4V3C3S1_9SPHI</name>
<keyword evidence="2" id="KW-1015">Disulfide bond</keyword>
<evidence type="ECO:0000259" key="4">
    <source>
        <dbReference type="PROSITE" id="PS50853"/>
    </source>
</evidence>
<evidence type="ECO:0000313" key="6">
    <source>
        <dbReference type="Proteomes" id="UP000295499"/>
    </source>
</evidence>
<dbReference type="InterPro" id="IPR013320">
    <property type="entry name" value="ConA-like_dom_sf"/>
</dbReference>
<dbReference type="Gene3D" id="2.60.120.200">
    <property type="match status" value="2"/>
</dbReference>
<evidence type="ECO:0000256" key="2">
    <source>
        <dbReference type="ARBA" id="ARBA00023157"/>
    </source>
</evidence>
<dbReference type="Proteomes" id="UP000295499">
    <property type="component" value="Unassembled WGS sequence"/>
</dbReference>
<keyword evidence="1 3" id="KW-0732">Signal</keyword>
<dbReference type="PROSITE" id="PS50853">
    <property type="entry name" value="FN3"/>
    <property type="match status" value="1"/>
</dbReference>
<dbReference type="InterPro" id="IPR003961">
    <property type="entry name" value="FN3_dom"/>
</dbReference>
<gene>
    <name evidence="5" type="ORF">CLV32_2155</name>
</gene>
<dbReference type="NCBIfam" id="TIGR04183">
    <property type="entry name" value="Por_Secre_tail"/>
    <property type="match status" value="1"/>
</dbReference>
<sequence>MTNYAFNASISTYSALSAPAVAGTLTGDLNNGAYNALPIGFDFWYMGSRYTTISAATNGFLVLGNDVVPDNNYQLLNNLATGQRPMLAPFWDDMVLDNAGLVSYQTSGTAPNRIFTVQYSSIRTSAGVNVFPMQIRLSETSGTIQFFYNRPNAATTNVSASIGINSNSATSAGSFLSLNNSGTAPTVSSATETTTITPNPGNNQSYSFTPSAVAAATDLFFTDVTSTSITLNWTDNSADDAGFAIYRSTDNTTFSYVGKTSASATTFNATGLAAGTTYYFRTYSIRESLNAAPLTGTQATVSTATSGLVLYYPFNGNSNEVISGARNAVSVAAPALTLDRFGAANSAYYFSGSNYMYQGGTAYPAPTAFSLNLWFKTNTATGGKLIGFGGNQTGSNATFDKHIYMSDAGKLYFGVYDNAIKIINTASSYNDNVWHNVVATLSSTGMKLYVDGVLQAASAATTAAQGIQGYWRFGYDALTNWKGNNTNSLEGLSGTSTPVGIITSDYFTGTLDDIQISNRELTSDEIKVGTAAAFNGYAYKKTITLNTKNIVSGTATLTNFPYLLSIQDNDLKLNTALCNLTTTGYATGKVLSNIGADITFTSSTGTALNFDIDTYDPTTGTLVVWLKLPSISNASNLLVNMLFGKATPDVNVTSSTWPSDYKAVFHFDENTYTGTTNDATTSALTAAVSSTMSSANFVSTGKIGKAFTFNGTDQKIVAAANTAYALASTPFTLSAWINTAAPASDQKIISNQTSGGIGYKMGLNGAKPENQNDGTPNRDGLANVTGTSQTVLANTWYHVQGVYSGTTTQTLTMYVNGEEKQKRTGIAAPGTGTVLSFGVGEGGNQFWFNGTLDEIRISNLNKSADWIRTEYRNQNNPTTSGGTSASIAAIGALQAEGKAASSYPGLVYTFAGTYGNDPFSAANWTTNTQNLIELPAATGKVSVIIPASKSVLLSNPLSVYGLSIASGSTLDLNAKMLSVGCNVYNSGIITGNAGSLTFNGISNTQDYNSTTTKTTLVNLTGNNTAGGTVNLNTGVLDVTGVLSLTNNTKLNILSPVILTLKSTATTISNVAALTGTSAIAGNVSVETWLTGGAGKRGTRMFSSAINETSLLTSGNSTYQQLQKNIVVTGPGGAANGFDPGNTAQPFAVVLTKYNEPALLSAAQFINIPSLKTGAVPLAPAGEGFLFFFRGDRTNYTTAGAANSIKLSANYVPESFPAVFTGPLNQGNVSVTIRNTNNNNDANNGYNVLGNPYAATIDWDLVVAGNPGTGIANELRVIQPGGAMMSRKKVGTTVSVVNTGDALAAQYIQPGQGFYTRKTTAGTSAFTFSENYKAVTSVPNRLLSIPDGQETIKLRTLSAVNPGSANSTDDAIQLHIQLKDAALVTDETAIVFKAGMDPNFDENDAAYFAAGGTVTLSTLSLDGKSNAINFIPEISQVKTVKLNVNATTTGNMTLNFSDITTIGRYKAKLRDAYSNTETDIKSSPVYTFSIDRTISATYGAERFTLVLEEPDPQSINLSSFVVKKNGNTADLNWISYLEQATNRFEVERSSDGMRYTNLSSIPASQNSNTKRSYSFTDLSPLSGLNYYRIKTVFEDESSVYSEIRSLNYSKNEGSLIRIYPNPSSDVISINLEALKARLTIFDLSGKPVKTVLYGSDEPIKTSVNNLKEGVYIAEVKDSQTGKVVFKSLFVKR</sequence>
<dbReference type="GO" id="GO:0005975">
    <property type="term" value="P:carbohydrate metabolic process"/>
    <property type="evidence" value="ECO:0007669"/>
    <property type="project" value="UniProtKB-ARBA"/>
</dbReference>
<feature type="domain" description="Fibronectin type-III" evidence="4">
    <location>
        <begin position="215"/>
        <end position="306"/>
    </location>
</feature>
<dbReference type="Gene3D" id="2.60.40.10">
    <property type="entry name" value="Immunoglobulins"/>
    <property type="match status" value="1"/>
</dbReference>
<dbReference type="GO" id="GO:0004553">
    <property type="term" value="F:hydrolase activity, hydrolyzing O-glycosyl compounds"/>
    <property type="evidence" value="ECO:0007669"/>
    <property type="project" value="UniProtKB-ARBA"/>
</dbReference>
<dbReference type="InterPro" id="IPR018765">
    <property type="entry name" value="DUF2341"/>
</dbReference>
<dbReference type="InterPro" id="IPR013783">
    <property type="entry name" value="Ig-like_fold"/>
</dbReference>
<organism evidence="5 6">
    <name type="scientific">Pedobacter duraquae</name>
    <dbReference type="NCBI Taxonomy" id="425511"/>
    <lineage>
        <taxon>Bacteria</taxon>
        <taxon>Pseudomonadati</taxon>
        <taxon>Bacteroidota</taxon>
        <taxon>Sphingobacteriia</taxon>
        <taxon>Sphingobacteriales</taxon>
        <taxon>Sphingobacteriaceae</taxon>
        <taxon>Pedobacter</taxon>
    </lineage>
</organism>
<dbReference type="EMBL" id="SNWM01000002">
    <property type="protein sequence ID" value="TDO23168.1"/>
    <property type="molecule type" value="Genomic_DNA"/>
</dbReference>
<reference evidence="5 6" key="1">
    <citation type="submission" date="2019-03" db="EMBL/GenBank/DDBJ databases">
        <title>Genomic Encyclopedia of Archaeal and Bacterial Type Strains, Phase II (KMG-II): from individual species to whole genera.</title>
        <authorList>
            <person name="Goeker M."/>
        </authorList>
    </citation>
    <scope>NUCLEOTIDE SEQUENCE [LARGE SCALE GENOMIC DNA]</scope>
    <source>
        <strain evidence="5 6">DSM 19034</strain>
    </source>
</reference>
<dbReference type="InterPro" id="IPR006558">
    <property type="entry name" value="LamG-like"/>
</dbReference>